<accession>A0A377PU13</accession>
<feature type="transmembrane region" description="Helical" evidence="2">
    <location>
        <begin position="7"/>
        <end position="26"/>
    </location>
</feature>
<keyword evidence="2" id="KW-1133">Transmembrane helix</keyword>
<dbReference type="OrthoDB" id="9772133at2"/>
<proteinExistence type="inferred from homology"/>
<dbReference type="AlphaFoldDB" id="A0A377PU13"/>
<keyword evidence="2" id="KW-0472">Membrane</keyword>
<evidence type="ECO:0000313" key="3">
    <source>
        <dbReference type="EMBL" id="STQ86135.1"/>
    </source>
</evidence>
<organism evidence="3 6">
    <name type="scientific">Helicobacter muridarum</name>
    <dbReference type="NCBI Taxonomy" id="216"/>
    <lineage>
        <taxon>Bacteria</taxon>
        <taxon>Pseudomonadati</taxon>
        <taxon>Campylobacterota</taxon>
        <taxon>Epsilonproteobacteria</taxon>
        <taxon>Campylobacterales</taxon>
        <taxon>Helicobacteraceae</taxon>
        <taxon>Helicobacter</taxon>
    </lineage>
</organism>
<dbReference type="Proteomes" id="UP000255139">
    <property type="component" value="Unassembled WGS sequence"/>
</dbReference>
<dbReference type="PANTHER" id="PTHR13891:SF1">
    <property type="entry name" value="CYTOCHROME C OXIDASE ASSEMBLY FACTOR 7"/>
    <property type="match status" value="1"/>
</dbReference>
<dbReference type="Gene3D" id="1.25.40.10">
    <property type="entry name" value="Tetratricopeptide repeat domain"/>
    <property type="match status" value="1"/>
</dbReference>
<keyword evidence="1" id="KW-0378">Hydrolase</keyword>
<comment type="function">
    <text evidence="1">Hydrolyzes 6-aminopenicillinic acid and 7-aminocephalosporanic acid (ACA) derivatives.</text>
</comment>
<sequence length="303" mass="34509">MSTKKKLIGYASQSLLGIFIMFFAVACFKQNTPQHQDDAELDTSEITKLHQEMNEKNGLTNGYFASIAVANDEYDKAYKIYYEECKKGSTISCLDAYFIGEERGLEEYNSEMFTKDLEASVKRSLKACNENISLGCVNTFFAFESLDENDEFLREILYPILEKVNDEHITDKALNLTKKECENDDATSCFYHARILRSIDSYADVDYLVDKNLNLGYALAPFVLLQQQAPQNLAYFKRACDIDEAVSCRYVGYWLEKYENDLSGAKQFYKKACDLGLEQSCIDASKPATQKKDELGAPVVPRR</sequence>
<keyword evidence="1" id="KW-0964">Secreted</keyword>
<name>A0A377PU13_9HELI</name>
<dbReference type="RefSeq" id="WP_052089611.1">
    <property type="nucleotide sequence ID" value="NZ_FZML01000012.1"/>
</dbReference>
<dbReference type="SUPFAM" id="SSF81901">
    <property type="entry name" value="HCP-like"/>
    <property type="match status" value="1"/>
</dbReference>
<dbReference type="EMBL" id="JRPD02000019">
    <property type="protein sequence ID" value="TLD99275.1"/>
    <property type="molecule type" value="Genomic_DNA"/>
</dbReference>
<evidence type="ECO:0000313" key="5">
    <source>
        <dbReference type="Proteomes" id="UP000029922"/>
    </source>
</evidence>
<evidence type="ECO:0000256" key="1">
    <source>
        <dbReference type="RuleBase" id="RU366075"/>
    </source>
</evidence>
<evidence type="ECO:0000313" key="4">
    <source>
        <dbReference type="EMBL" id="TLD99275.1"/>
    </source>
</evidence>
<dbReference type="Proteomes" id="UP000029922">
    <property type="component" value="Unassembled WGS sequence"/>
</dbReference>
<evidence type="ECO:0000313" key="6">
    <source>
        <dbReference type="Proteomes" id="UP000255139"/>
    </source>
</evidence>
<keyword evidence="2" id="KW-0812">Transmembrane</keyword>
<dbReference type="InterPro" id="IPR011990">
    <property type="entry name" value="TPR-like_helical_dom_sf"/>
</dbReference>
<evidence type="ECO:0000256" key="2">
    <source>
        <dbReference type="SAM" id="Phobius"/>
    </source>
</evidence>
<reference evidence="4 5" key="1">
    <citation type="journal article" date="2014" name="Genome Announc.">
        <title>Draft genome sequences of eight enterohepatic helicobacter species isolated from both laboratory and wild rodents.</title>
        <authorList>
            <person name="Sheh A."/>
            <person name="Shen Z."/>
            <person name="Fox J.G."/>
        </authorList>
    </citation>
    <scope>NUCLEOTIDE SEQUENCE [LARGE SCALE GENOMIC DNA]</scope>
    <source>
        <strain evidence="4 5">ST1</strain>
    </source>
</reference>
<dbReference type="GO" id="GO:0005576">
    <property type="term" value="C:extracellular region"/>
    <property type="evidence" value="ECO:0007669"/>
    <property type="project" value="UniProtKB-SubCell"/>
</dbReference>
<dbReference type="EC" id="3.5.2.6" evidence="1"/>
<dbReference type="PANTHER" id="PTHR13891">
    <property type="entry name" value="CYTOCHROME C OXIDASE ASSEMBLY FACTOR 7"/>
    <property type="match status" value="1"/>
</dbReference>
<gene>
    <name evidence="4" type="ORF">LS73_007610</name>
    <name evidence="3" type="ORF">NCTC12714_00926</name>
</gene>
<dbReference type="InterPro" id="IPR040239">
    <property type="entry name" value="HcpB-like"/>
</dbReference>
<keyword evidence="6" id="KW-1185">Reference proteome</keyword>
<dbReference type="EMBL" id="UGJE01000002">
    <property type="protein sequence ID" value="STQ86135.1"/>
    <property type="molecule type" value="Genomic_DNA"/>
</dbReference>
<comment type="similarity">
    <text evidence="1">Belongs to the hcp beta-lactamase family.</text>
</comment>
<dbReference type="GO" id="GO:0008800">
    <property type="term" value="F:beta-lactamase activity"/>
    <property type="evidence" value="ECO:0007669"/>
    <property type="project" value="UniProtKB-UniRule"/>
</dbReference>
<protein>
    <recommendedName>
        <fullName evidence="1">Beta-lactamase</fullName>
        <ecNumber evidence="1">3.5.2.6</ecNumber>
    </recommendedName>
</protein>
<comment type="subcellular location">
    <subcellularLocation>
        <location evidence="1">Secreted</location>
    </subcellularLocation>
</comment>
<reference evidence="3 6" key="2">
    <citation type="submission" date="2018-06" db="EMBL/GenBank/DDBJ databases">
        <authorList>
            <consortium name="Pathogen Informatics"/>
            <person name="Doyle S."/>
        </authorList>
    </citation>
    <scope>NUCLEOTIDE SEQUENCE [LARGE SCALE GENOMIC DNA]</scope>
    <source>
        <strain evidence="3 6">NCTC12714</strain>
    </source>
</reference>
<dbReference type="PROSITE" id="PS51257">
    <property type="entry name" value="PROKAR_LIPOPROTEIN"/>
    <property type="match status" value="1"/>
</dbReference>
<comment type="catalytic activity">
    <reaction evidence="1">
        <text>a beta-lactam + H2O = a substituted beta-amino acid</text>
        <dbReference type="Rhea" id="RHEA:20401"/>
        <dbReference type="ChEBI" id="CHEBI:15377"/>
        <dbReference type="ChEBI" id="CHEBI:35627"/>
        <dbReference type="ChEBI" id="CHEBI:140347"/>
        <dbReference type="EC" id="3.5.2.6"/>
    </reaction>
</comment>